<evidence type="ECO:0000259" key="3">
    <source>
        <dbReference type="SMART" id="SM00955"/>
    </source>
</evidence>
<dbReference type="GO" id="GO:0006402">
    <property type="term" value="P:mRNA catabolic process"/>
    <property type="evidence" value="ECO:0007669"/>
    <property type="project" value="TreeGrafter"/>
</dbReference>
<dbReference type="Gene3D" id="2.40.50.690">
    <property type="match status" value="1"/>
</dbReference>
<keyword evidence="5" id="KW-1185">Reference proteome</keyword>
<dbReference type="SMART" id="SM00955">
    <property type="entry name" value="RNB"/>
    <property type="match status" value="1"/>
</dbReference>
<dbReference type="InterPro" id="IPR012340">
    <property type="entry name" value="NA-bd_OB-fold"/>
</dbReference>
<dbReference type="Pfam" id="PF17849">
    <property type="entry name" value="OB_Dis3"/>
    <property type="match status" value="1"/>
</dbReference>
<dbReference type="GO" id="GO:0003723">
    <property type="term" value="F:RNA binding"/>
    <property type="evidence" value="ECO:0007669"/>
    <property type="project" value="InterPro"/>
</dbReference>
<feature type="compositionally biased region" description="Basic and acidic residues" evidence="2">
    <location>
        <begin position="249"/>
        <end position="258"/>
    </location>
</feature>
<organism evidence="4 5">
    <name type="scientific">Absidia repens</name>
    <dbReference type="NCBI Taxonomy" id="90262"/>
    <lineage>
        <taxon>Eukaryota</taxon>
        <taxon>Fungi</taxon>
        <taxon>Fungi incertae sedis</taxon>
        <taxon>Mucoromycota</taxon>
        <taxon>Mucoromycotina</taxon>
        <taxon>Mucoromycetes</taxon>
        <taxon>Mucorales</taxon>
        <taxon>Cunninghamellaceae</taxon>
        <taxon>Absidia</taxon>
    </lineage>
</organism>
<dbReference type="Pfam" id="PF17877">
    <property type="entry name" value="Dis3l2_C_term"/>
    <property type="match status" value="1"/>
</dbReference>
<gene>
    <name evidence="4" type="ORF">BCR42DRAFT_371985</name>
</gene>
<proteinExistence type="inferred from homology"/>
<evidence type="ECO:0000256" key="2">
    <source>
        <dbReference type="SAM" id="MobiDB-lite"/>
    </source>
</evidence>
<dbReference type="PANTHER" id="PTHR23355">
    <property type="entry name" value="RIBONUCLEASE"/>
    <property type="match status" value="1"/>
</dbReference>
<comment type="caution">
    <text evidence="4">The sequence shown here is derived from an EMBL/GenBank/DDBJ whole genome shotgun (WGS) entry which is preliminary data.</text>
</comment>
<dbReference type="Pfam" id="PF00773">
    <property type="entry name" value="RNB"/>
    <property type="match status" value="1"/>
</dbReference>
<dbReference type="GO" id="GO:0000932">
    <property type="term" value="C:P-body"/>
    <property type="evidence" value="ECO:0007669"/>
    <property type="project" value="TreeGrafter"/>
</dbReference>
<dbReference type="Proteomes" id="UP000193560">
    <property type="component" value="Unassembled WGS sequence"/>
</dbReference>
<feature type="compositionally biased region" description="Low complexity" evidence="2">
    <location>
        <begin position="862"/>
        <end position="888"/>
    </location>
</feature>
<dbReference type="Gene3D" id="2.40.50.140">
    <property type="entry name" value="Nucleic acid-binding proteins"/>
    <property type="match status" value="1"/>
</dbReference>
<evidence type="ECO:0000313" key="4">
    <source>
        <dbReference type="EMBL" id="ORZ18530.1"/>
    </source>
</evidence>
<dbReference type="InterPro" id="IPR041505">
    <property type="entry name" value="Dis3_CSD2"/>
</dbReference>
<feature type="region of interest" description="Disordered" evidence="2">
    <location>
        <begin position="824"/>
        <end position="905"/>
    </location>
</feature>
<feature type="region of interest" description="Disordered" evidence="2">
    <location>
        <begin position="234"/>
        <end position="260"/>
    </location>
</feature>
<dbReference type="GO" id="GO:0000175">
    <property type="term" value="F:3'-5'-RNA exonuclease activity"/>
    <property type="evidence" value="ECO:0007669"/>
    <property type="project" value="TreeGrafter"/>
</dbReference>
<dbReference type="InterPro" id="IPR050180">
    <property type="entry name" value="RNR_Ribonuclease"/>
</dbReference>
<dbReference type="InterPro" id="IPR001900">
    <property type="entry name" value="RNase_II/R"/>
</dbReference>
<feature type="compositionally biased region" description="Polar residues" evidence="2">
    <location>
        <begin position="889"/>
        <end position="898"/>
    </location>
</feature>
<dbReference type="PANTHER" id="PTHR23355:SF9">
    <property type="entry name" value="DIS3-LIKE EXONUCLEASE 2"/>
    <property type="match status" value="1"/>
</dbReference>
<reference evidence="4 5" key="1">
    <citation type="submission" date="2016-07" db="EMBL/GenBank/DDBJ databases">
        <title>Pervasive Adenine N6-methylation of Active Genes in Fungi.</title>
        <authorList>
            <consortium name="DOE Joint Genome Institute"/>
            <person name="Mondo S.J."/>
            <person name="Dannebaum R.O."/>
            <person name="Kuo R.C."/>
            <person name="Labutti K."/>
            <person name="Haridas S."/>
            <person name="Kuo A."/>
            <person name="Salamov A."/>
            <person name="Ahrendt S.R."/>
            <person name="Lipzen A."/>
            <person name="Sullivan W."/>
            <person name="Andreopoulos W.B."/>
            <person name="Clum A."/>
            <person name="Lindquist E."/>
            <person name="Daum C."/>
            <person name="Ramamoorthy G.K."/>
            <person name="Gryganskyi A."/>
            <person name="Culley D."/>
            <person name="Magnuson J.K."/>
            <person name="James T.Y."/>
            <person name="O'Malley M.A."/>
            <person name="Stajich J.E."/>
            <person name="Spatafora J.W."/>
            <person name="Visel A."/>
            <person name="Grigoriev I.V."/>
        </authorList>
    </citation>
    <scope>NUCLEOTIDE SEQUENCE [LARGE SCALE GENOMIC DNA]</scope>
    <source>
        <strain evidence="4 5">NRRL 1336</strain>
    </source>
</reference>
<dbReference type="SUPFAM" id="SSF50249">
    <property type="entry name" value="Nucleic acid-binding proteins"/>
    <property type="match status" value="2"/>
</dbReference>
<dbReference type="OrthoDB" id="372421at2759"/>
<feature type="domain" description="RNB" evidence="3">
    <location>
        <begin position="366"/>
        <end position="705"/>
    </location>
</feature>
<sequence>MDALVDSGRRSHSKPAHLHLDVNSNDNRRSRNFNNDWRASTGSYGSNVSSIAAGGGGSNGNANRSSVYGFVPFTPTRMSFSREDNTIQQQVQQRRALFTAHLPFSAVAPHLKSHQLVSGMLRVNKRNRSDAYVFCEPYNADIYICGSRDRNRALEGDHVAIRLVEVDRVMREKLEKEEAKFARNNGHPVVRKPDEEDEKEIIFGGEDDVDLVKPKYCGVVTAILERAQNQTFSGTLGLMRPSNKRHQKRDNDDDRDSSPRIVWFKPTDKRVPLIAIPVEQAPPGFLENNKAFENILFLGSIKRWPITSLHPFGVLETELGSVDQLNVQFRAILADNNYLNGGFSDEVLQCLPPLPWSPPKESLTVRRDLRSNRCFTLDNENDGDHDVALSFETLGPESYQVGLHVADFSAFVKPQSPIDKVARDRASGIYLHQSVPLWPEALLEHCTNLVPDKDRFAFSVIWKFNTSYKLIDTWHGKTIIRSQAIMTPKKLQAILDDGNDENQIDDGDDEKKKKQPFIRDIESLYAMSQHLKADRRNNGAFFLAEKQLEITMMDDTPVDIGTKPEYKTADILSEFKILANTGVAQKISSGLLDVALLKSQSPPNERKLMELARYLRDLGYVIDPTSAQTLQSSVDAIENADAKAVITTLILKTMRPIKYFCTGSFDISRYHHYSMNLPLYTEFTSPSRKYASMIVHRQLETVLAGEKRFYLDHEYVQKIAQHCNAKEQSIINAREQAQHLLLSKFLTSSRQTSITHDAIVVGVQEQAFDVIVPSLGLERRIHVMNLPLRTSHYGQMEGVLHLFWLPGVPTSDAMVEQADFDDRDDDDYSMIGDDSYNHFQRHHSDNGGGSSGKVSDQTVHRLSVSENGLLGNSNNGSSDNSVTSNTTEATASGATSPTTKRRPRSMSLRAVNGESLASQQQCTIPQECCLVVRPFDFIRVVITADSIRNPPLIRVLASNPFVHHEN</sequence>
<protein>
    <recommendedName>
        <fullName evidence="3">RNB domain-containing protein</fullName>
    </recommendedName>
</protein>
<evidence type="ECO:0000256" key="1">
    <source>
        <dbReference type="ARBA" id="ARBA00005785"/>
    </source>
</evidence>
<dbReference type="AlphaFoldDB" id="A0A1X2IL91"/>
<dbReference type="InterPro" id="IPR041093">
    <property type="entry name" value="Dis3l2-like_C"/>
</dbReference>
<dbReference type="EMBL" id="MCGE01000008">
    <property type="protein sequence ID" value="ORZ18530.1"/>
    <property type="molecule type" value="Genomic_DNA"/>
</dbReference>
<dbReference type="STRING" id="90262.A0A1X2IL91"/>
<dbReference type="FunFam" id="2.40.50.700:FF:000002">
    <property type="entry name" value="Cell wall biogenesis protein"/>
    <property type="match status" value="1"/>
</dbReference>
<dbReference type="Gene3D" id="2.40.50.700">
    <property type="match status" value="1"/>
</dbReference>
<comment type="similarity">
    <text evidence="1">Belongs to the RNR ribonuclease family.</text>
</comment>
<name>A0A1X2IL91_9FUNG</name>
<accession>A0A1X2IL91</accession>
<evidence type="ECO:0000313" key="5">
    <source>
        <dbReference type="Proteomes" id="UP000193560"/>
    </source>
</evidence>
<feature type="region of interest" description="Disordered" evidence="2">
    <location>
        <begin position="1"/>
        <end position="39"/>
    </location>
</feature>